<name>A0A1G5BBQ1_9BACL</name>
<evidence type="ECO:0000259" key="6">
    <source>
        <dbReference type="Pfam" id="PF21317"/>
    </source>
</evidence>
<dbReference type="Proteomes" id="UP000198538">
    <property type="component" value="Unassembled WGS sequence"/>
</dbReference>
<dbReference type="InterPro" id="IPR008979">
    <property type="entry name" value="Galactose-bd-like_sf"/>
</dbReference>
<reference evidence="9" key="1">
    <citation type="submission" date="2016-10" db="EMBL/GenBank/DDBJ databases">
        <authorList>
            <person name="Varghese N."/>
            <person name="Submissions S."/>
        </authorList>
    </citation>
    <scope>NUCLEOTIDE SEQUENCE [LARGE SCALE GENOMIC DNA]</scope>
    <source>
        <strain evidence="9">BL9</strain>
    </source>
</reference>
<dbReference type="GO" id="GO:0004553">
    <property type="term" value="F:hydrolase activity, hydrolyzing O-glycosyl compounds"/>
    <property type="evidence" value="ECO:0007669"/>
    <property type="project" value="InterPro"/>
</dbReference>
<evidence type="ECO:0000256" key="4">
    <source>
        <dbReference type="RuleBase" id="RU003679"/>
    </source>
</evidence>
<dbReference type="SUPFAM" id="SSF49785">
    <property type="entry name" value="Galactose-binding domain-like"/>
    <property type="match status" value="1"/>
</dbReference>
<dbReference type="InterPro" id="IPR001944">
    <property type="entry name" value="Glycoside_Hdrlase_35"/>
</dbReference>
<evidence type="ECO:0000313" key="9">
    <source>
        <dbReference type="Proteomes" id="UP000198538"/>
    </source>
</evidence>
<dbReference type="PANTHER" id="PTHR23421">
    <property type="entry name" value="BETA-GALACTOSIDASE RELATED"/>
    <property type="match status" value="1"/>
</dbReference>
<dbReference type="STRING" id="582692.SAMN05720606_101307"/>
<evidence type="ECO:0000259" key="7">
    <source>
        <dbReference type="Pfam" id="PF21467"/>
    </source>
</evidence>
<evidence type="ECO:0000313" key="8">
    <source>
        <dbReference type="EMBL" id="SCX87591.1"/>
    </source>
</evidence>
<dbReference type="InterPro" id="IPR048912">
    <property type="entry name" value="BetaGal1-like_ABD1"/>
</dbReference>
<dbReference type="SUPFAM" id="SSF51445">
    <property type="entry name" value="(Trans)glycosidases"/>
    <property type="match status" value="1"/>
</dbReference>
<evidence type="ECO:0000256" key="3">
    <source>
        <dbReference type="ARBA" id="ARBA00023295"/>
    </source>
</evidence>
<evidence type="ECO:0000256" key="1">
    <source>
        <dbReference type="ARBA" id="ARBA00009809"/>
    </source>
</evidence>
<feature type="domain" description="Glycoside hydrolase 35 catalytic" evidence="5">
    <location>
        <begin position="33"/>
        <end position="340"/>
    </location>
</feature>
<dbReference type="PRINTS" id="PR00742">
    <property type="entry name" value="GLHYDRLASE35"/>
</dbReference>
<dbReference type="EMBL" id="FMVM01000001">
    <property type="protein sequence ID" value="SCX87591.1"/>
    <property type="molecule type" value="Genomic_DNA"/>
</dbReference>
<keyword evidence="9" id="KW-1185">Reference proteome</keyword>
<dbReference type="Pfam" id="PF21317">
    <property type="entry name" value="BetaGal_ABD_1"/>
    <property type="match status" value="1"/>
</dbReference>
<gene>
    <name evidence="8" type="ORF">SAMN05720606_101307</name>
</gene>
<dbReference type="InterPro" id="IPR031330">
    <property type="entry name" value="Gly_Hdrlase_35_cat"/>
</dbReference>
<organism evidence="8 9">
    <name type="scientific">Paenibacillus polysaccharolyticus</name>
    <dbReference type="NCBI Taxonomy" id="582692"/>
    <lineage>
        <taxon>Bacteria</taxon>
        <taxon>Bacillati</taxon>
        <taxon>Bacillota</taxon>
        <taxon>Bacilli</taxon>
        <taxon>Bacillales</taxon>
        <taxon>Paenibacillaceae</taxon>
        <taxon>Paenibacillus</taxon>
    </lineage>
</organism>
<dbReference type="Pfam" id="PF01301">
    <property type="entry name" value="Glyco_hydro_35"/>
    <property type="match status" value="1"/>
</dbReference>
<dbReference type="AlphaFoldDB" id="A0A1G5BBQ1"/>
<protein>
    <submittedName>
        <fullName evidence="8">Glycosyl hydrolases family 35</fullName>
    </submittedName>
</protein>
<dbReference type="Gene3D" id="2.60.120.260">
    <property type="entry name" value="Galactose-binding domain-like"/>
    <property type="match status" value="2"/>
</dbReference>
<comment type="similarity">
    <text evidence="1 4">Belongs to the glycosyl hydrolase 35 family.</text>
</comment>
<dbReference type="RefSeq" id="WP_090915236.1">
    <property type="nucleotide sequence ID" value="NZ_FMVM01000001.1"/>
</dbReference>
<sequence>MTEPTSLLFQEQENNKLSSKNDVHTELTYDARSFYLNGERIFLNSATIHYFRMPKEEWRDVLMKAKLAGMNCIDTYFAWNVHEPEEGQWSFEGDNDCGAFLDLCAELGMWVIARPGPFICAEWDFGGFPYWLGTKENVKFRENNETYLHYVQLYFDQIIPIIRKRQLSAGGTVILVQVENEYGYLMDDEAASTHMTTLRDGILERGIDVPLITCVGGAEGTIEGANFWSGADGHYANLRSKQPDTPKIVTEFWTGWFENWGGPSAIQKTPSLLDRRIMEILRAGYTGISYYMFYGGTNFGGYGGRTLGDSDIFMITSYDYDAPLSEYGRVTPKYAVTKNLSYFVRAFGSLLMESEEIAAEQIQVRHPGGISVRGRQTGQEKIWFVESHKDERETVNVTLEEGRTLPISIHPGQIVPLLDRVQIAEQVYLTAGALMTGNEMINGELTLFITADRGQRSVVELELGTRRESVAGNIILKESTMQVLIEQDAGRNAYRFDLFHFQEPGIMRFEASGIAIRFIILDRDAMNRTWRMETADGQSLRYAIGFDDVDVTGAGQVKGMISDPERTTMLLGDWLDGEQTRTGREFFTQEVETQPESASIAVEDQPAWVIPPAPPAPVLRKSPEISRVTLTAKQRSASGHPIDFSEYGQDFGYLLYECDFDSTVDGMMNLVLPNIQDTARIIVNGAEQALVRQVGAAAVPIQVTQGENMLQLLVQHMGRLNFSPYLGEHKGVTGAVYLGGQVQDIRRDWQMESETDTSTGTEIGTIHLDEVNSIRGGTVLRRSFTLDGMDRAVLVGAPSKGLRINGIEIPMPAYQDWFAFQTLDISGYVKPGVVNTLEMPYSRSPLNRLELITYLHEGELQDWRMAGTDALLPASWESCNLSEDTPGVITPGASYSQPVWYRWRFAKPVTAGHHKVNLMLRLTGMSKGTIHVNGHHLGRYWQIGPQEDYKIPVAWLREENELLIFDEEGRTPERVRLLLDEMSRYPWVMAGK</sequence>
<dbReference type="InterPro" id="IPR017853">
    <property type="entry name" value="GH"/>
</dbReference>
<dbReference type="Pfam" id="PF21467">
    <property type="entry name" value="BetaGal_gal-bd"/>
    <property type="match status" value="1"/>
</dbReference>
<feature type="domain" description="Beta-galactosidase 1-like first all-beta" evidence="6">
    <location>
        <begin position="641"/>
        <end position="751"/>
    </location>
</feature>
<evidence type="ECO:0000259" key="5">
    <source>
        <dbReference type="Pfam" id="PF01301"/>
    </source>
</evidence>
<evidence type="ECO:0000256" key="2">
    <source>
        <dbReference type="ARBA" id="ARBA00022801"/>
    </source>
</evidence>
<dbReference type="InterPro" id="IPR048913">
    <property type="entry name" value="BetaGal_gal-bd"/>
</dbReference>
<keyword evidence="3" id="KW-0326">Glycosidase</keyword>
<dbReference type="Gene3D" id="3.20.20.80">
    <property type="entry name" value="Glycosidases"/>
    <property type="match status" value="1"/>
</dbReference>
<keyword evidence="2 8" id="KW-0378">Hydrolase</keyword>
<feature type="domain" description="Beta-galactosidase galactose-binding" evidence="7">
    <location>
        <begin position="898"/>
        <end position="959"/>
    </location>
</feature>
<dbReference type="GO" id="GO:0005975">
    <property type="term" value="P:carbohydrate metabolic process"/>
    <property type="evidence" value="ECO:0007669"/>
    <property type="project" value="InterPro"/>
</dbReference>
<accession>A0A1G5BBQ1</accession>
<proteinExistence type="inferred from homology"/>